<reference evidence="1" key="1">
    <citation type="submission" date="2016-07" db="EMBL/GenBank/DDBJ databases">
        <authorList>
            <person name="Bretaudeau A."/>
        </authorList>
    </citation>
    <scope>NUCLEOTIDE SEQUENCE</scope>
    <source>
        <strain evidence="1">Rice</strain>
        <tissue evidence="1">Whole body</tissue>
    </source>
</reference>
<accession>A0A2H1WIC5</accession>
<dbReference type="EMBL" id="ODYU01008837">
    <property type="protein sequence ID" value="SOQ52787.1"/>
    <property type="molecule type" value="Genomic_DNA"/>
</dbReference>
<proteinExistence type="predicted"/>
<sequence length="82" mass="9579">MHITPSLPRWSTSRKCASRFDSRIWQSTVELLSFFENFSVVARSLDLCALYGNRLTRYYIELIIHDAKEEYQLGNGKHQIVA</sequence>
<gene>
    <name evidence="1" type="ORF">SFRICE_035462</name>
</gene>
<protein>
    <submittedName>
        <fullName evidence="1">SFRICE_035462</fullName>
    </submittedName>
</protein>
<evidence type="ECO:0000313" key="1">
    <source>
        <dbReference type="EMBL" id="SOQ52787.1"/>
    </source>
</evidence>
<name>A0A2H1WIC5_SPOFR</name>
<dbReference type="AlphaFoldDB" id="A0A2H1WIC5"/>
<organism evidence="1">
    <name type="scientific">Spodoptera frugiperda</name>
    <name type="common">Fall armyworm</name>
    <dbReference type="NCBI Taxonomy" id="7108"/>
    <lineage>
        <taxon>Eukaryota</taxon>
        <taxon>Metazoa</taxon>
        <taxon>Ecdysozoa</taxon>
        <taxon>Arthropoda</taxon>
        <taxon>Hexapoda</taxon>
        <taxon>Insecta</taxon>
        <taxon>Pterygota</taxon>
        <taxon>Neoptera</taxon>
        <taxon>Endopterygota</taxon>
        <taxon>Lepidoptera</taxon>
        <taxon>Glossata</taxon>
        <taxon>Ditrysia</taxon>
        <taxon>Noctuoidea</taxon>
        <taxon>Noctuidae</taxon>
        <taxon>Amphipyrinae</taxon>
        <taxon>Spodoptera</taxon>
    </lineage>
</organism>